<gene>
    <name evidence="1" type="ORF">DQ384_38505</name>
</gene>
<evidence type="ECO:0000313" key="2">
    <source>
        <dbReference type="Proteomes" id="UP000253094"/>
    </source>
</evidence>
<dbReference type="AlphaFoldDB" id="A0A367ENP4"/>
<dbReference type="EMBL" id="QOIL01000035">
    <property type="protein sequence ID" value="RCG19027.1"/>
    <property type="molecule type" value="Genomic_DNA"/>
</dbReference>
<dbReference type="RefSeq" id="WP_114033828.1">
    <property type="nucleotide sequence ID" value="NZ_QOIL01000035.1"/>
</dbReference>
<keyword evidence="2" id="KW-1185">Reference proteome</keyword>
<comment type="caution">
    <text evidence="1">The sequence shown here is derived from an EMBL/GenBank/DDBJ whole genome shotgun (WGS) entry which is preliminary data.</text>
</comment>
<dbReference type="Proteomes" id="UP000253094">
    <property type="component" value="Unassembled WGS sequence"/>
</dbReference>
<reference evidence="1 2" key="1">
    <citation type="submission" date="2018-06" db="EMBL/GenBank/DDBJ databases">
        <title>Sphaerisporangium craniellae sp. nov., isolated from a marine sponge in the South China Sea.</title>
        <authorList>
            <person name="Li L."/>
        </authorList>
    </citation>
    <scope>NUCLEOTIDE SEQUENCE [LARGE SCALE GENOMIC DNA]</scope>
    <source>
        <strain evidence="1 2">CCTCC AA 208026</strain>
    </source>
</reference>
<protein>
    <submittedName>
        <fullName evidence="1">Uncharacterized protein</fullName>
    </submittedName>
</protein>
<evidence type="ECO:0000313" key="1">
    <source>
        <dbReference type="EMBL" id="RCG19027.1"/>
    </source>
</evidence>
<accession>A0A367ENP4</accession>
<proteinExistence type="predicted"/>
<dbReference type="OrthoDB" id="4555956at2"/>
<sequence>MDSEARRFAAELRAPAPEVPVGQAVVLLTKGEQAKLITAIHPVTAPLVMPAARIAGQAGLPAGELSGRRFAVDVVSEEDANGFTLLDDPRL</sequence>
<name>A0A367ENP4_9ACTN</name>
<organism evidence="1 2">
    <name type="scientific">Sphaerisporangium album</name>
    <dbReference type="NCBI Taxonomy" id="509200"/>
    <lineage>
        <taxon>Bacteria</taxon>
        <taxon>Bacillati</taxon>
        <taxon>Actinomycetota</taxon>
        <taxon>Actinomycetes</taxon>
        <taxon>Streptosporangiales</taxon>
        <taxon>Streptosporangiaceae</taxon>
        <taxon>Sphaerisporangium</taxon>
    </lineage>
</organism>